<dbReference type="Proteomes" id="UP001206925">
    <property type="component" value="Unassembled WGS sequence"/>
</dbReference>
<feature type="non-terminal residue" evidence="1">
    <location>
        <position position="1"/>
    </location>
</feature>
<proteinExistence type="predicted"/>
<dbReference type="EMBL" id="JAMZMK010007422">
    <property type="protein sequence ID" value="KAI7744886.1"/>
    <property type="molecule type" value="Genomic_DNA"/>
</dbReference>
<protein>
    <submittedName>
        <fullName evidence="1">Uncharacterized protein</fullName>
    </submittedName>
</protein>
<dbReference type="AlphaFoldDB" id="A0AAD5CMV8"/>
<evidence type="ECO:0000313" key="2">
    <source>
        <dbReference type="Proteomes" id="UP001206925"/>
    </source>
</evidence>
<sequence>GYVSFSPPTSNNPVPPGFLLCYFTTTHPYLGRERARLVLRHLRHTTLPKIPNSAEFTQENYVNGSPVLTRLSIACRLFYVRRHSCFAALER</sequence>
<keyword evidence="2" id="KW-1185">Reference proteome</keyword>
<evidence type="ECO:0000313" key="1">
    <source>
        <dbReference type="EMBL" id="KAI7744886.1"/>
    </source>
</evidence>
<reference evidence="1" key="1">
    <citation type="submission" date="2022-06" db="EMBL/GenBank/DDBJ databases">
        <title>Uncovering the hologenomic basis of an extraordinary plant invasion.</title>
        <authorList>
            <person name="Bieker V.C."/>
            <person name="Martin M.D."/>
            <person name="Gilbert T."/>
            <person name="Hodgins K."/>
            <person name="Battlay P."/>
            <person name="Petersen B."/>
            <person name="Wilson J."/>
        </authorList>
    </citation>
    <scope>NUCLEOTIDE SEQUENCE</scope>
    <source>
        <strain evidence="1">AA19_3_7</strain>
        <tissue evidence="1">Leaf</tissue>
    </source>
</reference>
<comment type="caution">
    <text evidence="1">The sequence shown here is derived from an EMBL/GenBank/DDBJ whole genome shotgun (WGS) entry which is preliminary data.</text>
</comment>
<accession>A0AAD5CMV8</accession>
<gene>
    <name evidence="1" type="ORF">M8C21_022609</name>
</gene>
<organism evidence="1 2">
    <name type="scientific">Ambrosia artemisiifolia</name>
    <name type="common">Common ragweed</name>
    <dbReference type="NCBI Taxonomy" id="4212"/>
    <lineage>
        <taxon>Eukaryota</taxon>
        <taxon>Viridiplantae</taxon>
        <taxon>Streptophyta</taxon>
        <taxon>Embryophyta</taxon>
        <taxon>Tracheophyta</taxon>
        <taxon>Spermatophyta</taxon>
        <taxon>Magnoliopsida</taxon>
        <taxon>eudicotyledons</taxon>
        <taxon>Gunneridae</taxon>
        <taxon>Pentapetalae</taxon>
        <taxon>asterids</taxon>
        <taxon>campanulids</taxon>
        <taxon>Asterales</taxon>
        <taxon>Asteraceae</taxon>
        <taxon>Asteroideae</taxon>
        <taxon>Heliantheae alliance</taxon>
        <taxon>Heliantheae</taxon>
        <taxon>Ambrosia</taxon>
    </lineage>
</organism>
<name>A0AAD5CMV8_AMBAR</name>
<feature type="non-terminal residue" evidence="1">
    <location>
        <position position="91"/>
    </location>
</feature>